<dbReference type="EMBL" id="WHOR01000018">
    <property type="protein sequence ID" value="NUB18463.1"/>
    <property type="molecule type" value="Genomic_DNA"/>
</dbReference>
<keyword evidence="2" id="KW-1185">Reference proteome</keyword>
<evidence type="ECO:0000313" key="1">
    <source>
        <dbReference type="EMBL" id="NUB18463.1"/>
    </source>
</evidence>
<sequence length="147" mass="16232">MVAYSFRPRFIDPILAGLEPGPLLPGMKRQTIRGASGGKRHARPGELVQLYTGMRTRQCRKLGEGRCVAAEPVTLLLEKPGLVIIGDAMTPADDHEAARQLDAFAIYDGFRDWPDLVAFWAAEHPGLTRFEGVLIRWEPLAGAEVRP</sequence>
<evidence type="ECO:0008006" key="3">
    <source>
        <dbReference type="Google" id="ProtNLM"/>
    </source>
</evidence>
<protein>
    <recommendedName>
        <fullName evidence="3">ASCH domain-containing protein</fullName>
    </recommendedName>
</protein>
<gene>
    <name evidence="1" type="ORF">GBZ26_04395</name>
</gene>
<evidence type="ECO:0000313" key="2">
    <source>
        <dbReference type="Proteomes" id="UP000639419"/>
    </source>
</evidence>
<dbReference type="RefSeq" id="WP_174437768.1">
    <property type="nucleotide sequence ID" value="NZ_BAABCC010000005.1"/>
</dbReference>
<accession>A0ABX2KY40</accession>
<name>A0ABX2KY40_9PROT</name>
<reference evidence="1 2" key="1">
    <citation type="submission" date="2019-10" db="EMBL/GenBank/DDBJ databases">
        <title>Genome sequence of Azospirillum formosense CC-Nfb-7.</title>
        <authorList>
            <person name="Ambrosini A."/>
            <person name="Sant'Anna F.H."/>
            <person name="Cassan F.D."/>
            <person name="Souza E.M."/>
            <person name="Passaglia L.M.P."/>
        </authorList>
    </citation>
    <scope>NUCLEOTIDE SEQUENCE [LARGE SCALE GENOMIC DNA]</scope>
    <source>
        <strain evidence="1 2">CC-NFb-7</strain>
    </source>
</reference>
<proteinExistence type="predicted"/>
<dbReference type="Proteomes" id="UP000639419">
    <property type="component" value="Unassembled WGS sequence"/>
</dbReference>
<organism evidence="1 2">
    <name type="scientific">Azospirillum formosense</name>
    <dbReference type="NCBI Taxonomy" id="861533"/>
    <lineage>
        <taxon>Bacteria</taxon>
        <taxon>Pseudomonadati</taxon>
        <taxon>Pseudomonadota</taxon>
        <taxon>Alphaproteobacteria</taxon>
        <taxon>Rhodospirillales</taxon>
        <taxon>Azospirillaceae</taxon>
        <taxon>Azospirillum</taxon>
    </lineage>
</organism>
<comment type="caution">
    <text evidence="1">The sequence shown here is derived from an EMBL/GenBank/DDBJ whole genome shotgun (WGS) entry which is preliminary data.</text>
</comment>